<name>A0A7D8AHH7_9MICO</name>
<dbReference type="AlphaFoldDB" id="A0A7D8AHH7"/>
<feature type="signal peptide" evidence="3">
    <location>
        <begin position="1"/>
        <end position="32"/>
    </location>
</feature>
<keyword evidence="2" id="KW-0472">Membrane</keyword>
<dbReference type="Pfam" id="PF04536">
    <property type="entry name" value="TPM_phosphatase"/>
    <property type="match status" value="1"/>
</dbReference>
<gene>
    <name evidence="5" type="ORF">FVO59_11740</name>
</gene>
<dbReference type="Proteomes" id="UP000515708">
    <property type="component" value="Chromosome"/>
</dbReference>
<accession>A0A7D8AHH7</accession>
<evidence type="ECO:0000256" key="1">
    <source>
        <dbReference type="SAM" id="Coils"/>
    </source>
</evidence>
<keyword evidence="1" id="KW-0175">Coiled coil</keyword>
<feature type="domain" description="TPM" evidence="4">
    <location>
        <begin position="48"/>
        <end position="164"/>
    </location>
</feature>
<keyword evidence="3" id="KW-0732">Signal</keyword>
<dbReference type="EMBL" id="CP043732">
    <property type="protein sequence ID" value="QMU97803.1"/>
    <property type="molecule type" value="Genomic_DNA"/>
</dbReference>
<dbReference type="Gene3D" id="3.10.310.50">
    <property type="match status" value="1"/>
</dbReference>
<sequence>MGARLPVGGITMRNRWLTAAALLLVATVGVVAAPAASATDPGELDGQITDHSEVMSASDRADAEATLGRLRDEAGIDLFFVMVPQYTSPSDPAEWTTRTARGNGFSDTQYLISVSTEGRNYTMFRPDTGQMSVEERDEILAAMRPDLSNSDFSHAVVAGAEEAYDIYVLEPQRAAEQQKQAAEAGARIAAIVGVIVVIAVIAAVIFLLVRRARRRAAEQAKRDAQLAELGQQANIALVRTDDLVRTSEQELEYARAQFGDDVIGPFVTALQTSRTNLDEAFSLQQKLDDEVPDTDEQRIEWNQRIIQLCSESTQVLEARKAEFDELRELEQNAPAALENVRRLRAAAGAEIERADQILSALAAAYSPATISPVAENTSEARSRMAFTDERIQQAEAFISAGETGDAAVAVRAAEGAIQQATQLEDAVEKLQGDLKAADERAIALISELDADARTARTLPDPQGAIAQAVTAVTQAIQHAQARLGASGREPIEALRALEAANTSIDAVIQHGRDEQARIARAMSMLGDAVRRAEVQISTAESYILNRRGSISSTARTRLAEAQATLDQARSLAQIDPVQALASAQRSDALATEAIRLAQSDYSGFGGSGGRGNDTLGALLGGILIGQATGGHHGGGGGGWSSGGGGGGIFGGSSGGGGFFGGGGGGGGFSVGGFGGSSGSSGGGGAF</sequence>
<dbReference type="InterPro" id="IPR007621">
    <property type="entry name" value="TPM_dom"/>
</dbReference>
<proteinExistence type="predicted"/>
<evidence type="ECO:0000256" key="3">
    <source>
        <dbReference type="SAM" id="SignalP"/>
    </source>
</evidence>
<organism evidence="5 6">
    <name type="scientific">Microbacterium esteraromaticum</name>
    <dbReference type="NCBI Taxonomy" id="57043"/>
    <lineage>
        <taxon>Bacteria</taxon>
        <taxon>Bacillati</taxon>
        <taxon>Actinomycetota</taxon>
        <taxon>Actinomycetes</taxon>
        <taxon>Micrococcales</taxon>
        <taxon>Microbacteriaceae</taxon>
        <taxon>Microbacterium</taxon>
    </lineage>
</organism>
<evidence type="ECO:0000313" key="5">
    <source>
        <dbReference type="EMBL" id="QMU97803.1"/>
    </source>
</evidence>
<protein>
    <submittedName>
        <fullName evidence="5">TPM domain-containing protein</fullName>
    </submittedName>
</protein>
<feature type="chain" id="PRO_5038360986" evidence="3">
    <location>
        <begin position="33"/>
        <end position="686"/>
    </location>
</feature>
<keyword evidence="2" id="KW-0812">Transmembrane</keyword>
<evidence type="ECO:0000313" key="6">
    <source>
        <dbReference type="Proteomes" id="UP000515708"/>
    </source>
</evidence>
<evidence type="ECO:0000259" key="4">
    <source>
        <dbReference type="Pfam" id="PF04536"/>
    </source>
</evidence>
<reference evidence="5 6" key="1">
    <citation type="journal article" date="2020" name="Front. Microbiol.">
        <title>Design of Bacterial Strain-Specific qPCR Assays Using NGS Data and Publicly Available Resources and Its Application to Track Biocontrol Strains.</title>
        <authorList>
            <person name="Hernandez I."/>
            <person name="Sant C."/>
            <person name="Martinez R."/>
            <person name="Fernandez C."/>
        </authorList>
    </citation>
    <scope>NUCLEOTIDE SEQUENCE [LARGE SCALE GENOMIC DNA]</scope>
    <source>
        <strain evidence="5 6">B24</strain>
    </source>
</reference>
<feature type="coiled-coil region" evidence="1">
    <location>
        <begin position="413"/>
        <end position="447"/>
    </location>
</feature>
<keyword evidence="2" id="KW-1133">Transmembrane helix</keyword>
<evidence type="ECO:0000256" key="2">
    <source>
        <dbReference type="SAM" id="Phobius"/>
    </source>
</evidence>
<feature type="transmembrane region" description="Helical" evidence="2">
    <location>
        <begin position="188"/>
        <end position="209"/>
    </location>
</feature>